<dbReference type="RefSeq" id="WP_386824432.1">
    <property type="nucleotide sequence ID" value="NZ_JBHTIF010000002.1"/>
</dbReference>
<dbReference type="EMBL" id="JBHTIF010000002">
    <property type="protein sequence ID" value="MFD0726504.1"/>
    <property type="molecule type" value="Genomic_DNA"/>
</dbReference>
<keyword evidence="3" id="KW-1185">Reference proteome</keyword>
<dbReference type="Proteomes" id="UP001597110">
    <property type="component" value="Unassembled WGS sequence"/>
</dbReference>
<feature type="compositionally biased region" description="Basic and acidic residues" evidence="1">
    <location>
        <begin position="32"/>
        <end position="43"/>
    </location>
</feature>
<sequence>MEDNATRILLQRNIGLRDGGLSIGQSARRWHREMDAGKKEPRQGRGTMTARGKT</sequence>
<protein>
    <submittedName>
        <fullName evidence="2">Uncharacterized protein</fullName>
    </submittedName>
</protein>
<reference evidence="3" key="1">
    <citation type="journal article" date="2019" name="Int. J. Syst. Evol. Microbiol.">
        <title>The Global Catalogue of Microorganisms (GCM) 10K type strain sequencing project: providing services to taxonomists for standard genome sequencing and annotation.</title>
        <authorList>
            <consortium name="The Broad Institute Genomics Platform"/>
            <consortium name="The Broad Institute Genome Sequencing Center for Infectious Disease"/>
            <person name="Wu L."/>
            <person name="Ma J."/>
        </authorList>
    </citation>
    <scope>NUCLEOTIDE SEQUENCE [LARGE SCALE GENOMIC DNA]</scope>
    <source>
        <strain evidence="3">CCUG 55585</strain>
    </source>
</reference>
<comment type="caution">
    <text evidence="2">The sequence shown here is derived from an EMBL/GenBank/DDBJ whole genome shotgun (WGS) entry which is preliminary data.</text>
</comment>
<gene>
    <name evidence="2" type="ORF">ACFQ0E_12960</name>
</gene>
<evidence type="ECO:0000256" key="1">
    <source>
        <dbReference type="SAM" id="MobiDB-lite"/>
    </source>
</evidence>
<feature type="region of interest" description="Disordered" evidence="1">
    <location>
        <begin position="27"/>
        <end position="54"/>
    </location>
</feature>
<proteinExistence type="predicted"/>
<accession>A0ABW2YDH0</accession>
<evidence type="ECO:0000313" key="3">
    <source>
        <dbReference type="Proteomes" id="UP001597110"/>
    </source>
</evidence>
<name>A0ABW2YDH0_9GAMM</name>
<evidence type="ECO:0000313" key="2">
    <source>
        <dbReference type="EMBL" id="MFD0726504.1"/>
    </source>
</evidence>
<organism evidence="2 3">
    <name type="scientific">Lysobacter brunescens</name>
    <dbReference type="NCBI Taxonomy" id="262323"/>
    <lineage>
        <taxon>Bacteria</taxon>
        <taxon>Pseudomonadati</taxon>
        <taxon>Pseudomonadota</taxon>
        <taxon>Gammaproteobacteria</taxon>
        <taxon>Lysobacterales</taxon>
        <taxon>Lysobacteraceae</taxon>
        <taxon>Lysobacter</taxon>
    </lineage>
</organism>